<sequence length="246" mass="29421">MIQGIFEFFKKPYSFYSIGENQRLKERIFSLKNAYFICLCSTFIIVLIIAGIEMFLRSKFGFSISKNLTNGRKEFLVSNSPFIGFLKICIIGPLNEEIMFRLPLITKNKFLRYIIFAIILEYIFPQFFQLHISFLQYNIALFVILVIILVLNGRFKRHIYFFQSDKRSNYLCWILIIVFSLIHLGNFTPIYWSYLYVYPIYILPQFMYGIVFSFFAIKYNSFFLPFFLHVAINVTPEIFKWLSDLF</sequence>
<dbReference type="OrthoDB" id="952955at2"/>
<dbReference type="GO" id="GO:0008233">
    <property type="term" value="F:peptidase activity"/>
    <property type="evidence" value="ECO:0007669"/>
    <property type="project" value="UniProtKB-KW"/>
</dbReference>
<protein>
    <submittedName>
        <fullName evidence="2">CAAX prenyl protease-like protein</fullName>
    </submittedName>
</protein>
<feature type="transmembrane region" description="Helical" evidence="1">
    <location>
        <begin position="198"/>
        <end position="217"/>
    </location>
</feature>
<dbReference type="Proteomes" id="UP000245880">
    <property type="component" value="Unassembled WGS sequence"/>
</dbReference>
<feature type="transmembrane region" description="Helical" evidence="1">
    <location>
        <begin position="171"/>
        <end position="192"/>
    </location>
</feature>
<keyword evidence="2" id="KW-0378">Hydrolase</keyword>
<gene>
    <name evidence="2" type="ORF">CLV98_1308</name>
</gene>
<dbReference type="EMBL" id="QGDT01000030">
    <property type="protein sequence ID" value="PWJ52861.1"/>
    <property type="molecule type" value="Genomic_DNA"/>
</dbReference>
<keyword evidence="1" id="KW-0812">Transmembrane</keyword>
<dbReference type="GO" id="GO:0006508">
    <property type="term" value="P:proteolysis"/>
    <property type="evidence" value="ECO:0007669"/>
    <property type="project" value="UniProtKB-KW"/>
</dbReference>
<keyword evidence="1" id="KW-0472">Membrane</keyword>
<proteinExistence type="predicted"/>
<evidence type="ECO:0000313" key="3">
    <source>
        <dbReference type="Proteomes" id="UP000245880"/>
    </source>
</evidence>
<accession>A0A316A4M8</accession>
<feature type="transmembrane region" description="Helical" evidence="1">
    <location>
        <begin position="34"/>
        <end position="56"/>
    </location>
</feature>
<name>A0A316A4M8_9BACT</name>
<evidence type="ECO:0000256" key="1">
    <source>
        <dbReference type="SAM" id="Phobius"/>
    </source>
</evidence>
<feature type="transmembrane region" description="Helical" evidence="1">
    <location>
        <begin position="134"/>
        <end position="151"/>
    </location>
</feature>
<feature type="transmembrane region" description="Helical" evidence="1">
    <location>
        <begin position="110"/>
        <end position="128"/>
    </location>
</feature>
<keyword evidence="3" id="KW-1185">Reference proteome</keyword>
<keyword evidence="2" id="KW-0645">Protease</keyword>
<organism evidence="2 3">
    <name type="scientific">Dyadobacter jejuensis</name>
    <dbReference type="NCBI Taxonomy" id="1082580"/>
    <lineage>
        <taxon>Bacteria</taxon>
        <taxon>Pseudomonadati</taxon>
        <taxon>Bacteroidota</taxon>
        <taxon>Cytophagia</taxon>
        <taxon>Cytophagales</taxon>
        <taxon>Spirosomataceae</taxon>
        <taxon>Dyadobacter</taxon>
    </lineage>
</organism>
<dbReference type="AlphaFoldDB" id="A0A316A4M8"/>
<evidence type="ECO:0000313" key="2">
    <source>
        <dbReference type="EMBL" id="PWJ52861.1"/>
    </source>
</evidence>
<keyword evidence="1" id="KW-1133">Transmembrane helix</keyword>
<comment type="caution">
    <text evidence="2">The sequence shown here is derived from an EMBL/GenBank/DDBJ whole genome shotgun (WGS) entry which is preliminary data.</text>
</comment>
<dbReference type="RefSeq" id="WP_109678388.1">
    <property type="nucleotide sequence ID" value="NZ_QGDT01000030.1"/>
</dbReference>
<reference evidence="2 3" key="1">
    <citation type="submission" date="2018-03" db="EMBL/GenBank/DDBJ databases">
        <title>Genomic Encyclopedia of Archaeal and Bacterial Type Strains, Phase II (KMG-II): from individual species to whole genera.</title>
        <authorList>
            <person name="Goeker M."/>
        </authorList>
    </citation>
    <scope>NUCLEOTIDE SEQUENCE [LARGE SCALE GENOMIC DNA]</scope>
    <source>
        <strain evidence="2 3">DSM 100346</strain>
    </source>
</reference>